<dbReference type="SUPFAM" id="SSF56112">
    <property type="entry name" value="Protein kinase-like (PK-like)"/>
    <property type="match status" value="1"/>
</dbReference>
<dbReference type="Gene3D" id="1.10.510.10">
    <property type="entry name" value="Transferase(Phosphotransferase) domain 1"/>
    <property type="match status" value="1"/>
</dbReference>
<keyword evidence="2" id="KW-1185">Reference proteome</keyword>
<proteinExistence type="predicted"/>
<accession>A0A9N8W285</accession>
<comment type="caution">
    <text evidence="1">The sequence shown here is derived from an EMBL/GenBank/DDBJ whole genome shotgun (WGS) entry which is preliminary data.</text>
</comment>
<evidence type="ECO:0000313" key="2">
    <source>
        <dbReference type="Proteomes" id="UP000789759"/>
    </source>
</evidence>
<name>A0A9N8W285_9GLOM</name>
<organism evidence="1 2">
    <name type="scientific">Cetraspora pellucida</name>
    <dbReference type="NCBI Taxonomy" id="1433469"/>
    <lineage>
        <taxon>Eukaryota</taxon>
        <taxon>Fungi</taxon>
        <taxon>Fungi incertae sedis</taxon>
        <taxon>Mucoromycota</taxon>
        <taxon>Glomeromycotina</taxon>
        <taxon>Glomeromycetes</taxon>
        <taxon>Diversisporales</taxon>
        <taxon>Gigasporaceae</taxon>
        <taxon>Cetraspora</taxon>
    </lineage>
</organism>
<dbReference type="InterPro" id="IPR011009">
    <property type="entry name" value="Kinase-like_dom_sf"/>
</dbReference>
<dbReference type="OrthoDB" id="4062651at2759"/>
<gene>
    <name evidence="1" type="ORF">CPELLU_LOCUS1141</name>
</gene>
<dbReference type="Proteomes" id="UP000789759">
    <property type="component" value="Unassembled WGS sequence"/>
</dbReference>
<protein>
    <submittedName>
        <fullName evidence="1">4986_t:CDS:1</fullName>
    </submittedName>
</protein>
<reference evidence="1" key="1">
    <citation type="submission" date="2021-06" db="EMBL/GenBank/DDBJ databases">
        <authorList>
            <person name="Kallberg Y."/>
            <person name="Tangrot J."/>
            <person name="Rosling A."/>
        </authorList>
    </citation>
    <scope>NUCLEOTIDE SEQUENCE</scope>
    <source>
        <strain evidence="1">FL966</strain>
    </source>
</reference>
<dbReference type="AlphaFoldDB" id="A0A9N8W285"/>
<dbReference type="EMBL" id="CAJVQA010000397">
    <property type="protein sequence ID" value="CAG8472550.1"/>
    <property type="molecule type" value="Genomic_DNA"/>
</dbReference>
<evidence type="ECO:0000313" key="1">
    <source>
        <dbReference type="EMBL" id="CAG8472550.1"/>
    </source>
</evidence>
<sequence length="138" mass="15690">MTEISTGKKAFDGVPLDTKLAVKICNGYRPELGEGTPKFFVKLAKRCMNSDPKKRPTISVVSSRIIYWLDEIEQDEPDEDDNDIKKQFLEACKIIPNIESSNHSSHMNNIETTNHSSHMYTSKLIDIKKVNEALNLHI</sequence>